<evidence type="ECO:0000313" key="4">
    <source>
        <dbReference type="EMBL" id="MFI7587313.1"/>
    </source>
</evidence>
<dbReference type="Pfam" id="PF13490">
    <property type="entry name" value="zf-HC2"/>
    <property type="match status" value="1"/>
</dbReference>
<dbReference type="RefSeq" id="WP_398278682.1">
    <property type="nucleotide sequence ID" value="NZ_JBITLV010000002.1"/>
</dbReference>
<reference evidence="4 5" key="1">
    <citation type="submission" date="2024-10" db="EMBL/GenBank/DDBJ databases">
        <title>The Natural Products Discovery Center: Release of the First 8490 Sequenced Strains for Exploring Actinobacteria Biosynthetic Diversity.</title>
        <authorList>
            <person name="Kalkreuter E."/>
            <person name="Kautsar S.A."/>
            <person name="Yang D."/>
            <person name="Bader C.D."/>
            <person name="Teijaro C.N."/>
            <person name="Fluegel L."/>
            <person name="Davis C.M."/>
            <person name="Simpson J.R."/>
            <person name="Lauterbach L."/>
            <person name="Steele A.D."/>
            <person name="Gui C."/>
            <person name="Meng S."/>
            <person name="Li G."/>
            <person name="Viehrig K."/>
            <person name="Ye F."/>
            <person name="Su P."/>
            <person name="Kiefer A.F."/>
            <person name="Nichols A."/>
            <person name="Cepeda A.J."/>
            <person name="Yan W."/>
            <person name="Fan B."/>
            <person name="Jiang Y."/>
            <person name="Adhikari A."/>
            <person name="Zheng C.-J."/>
            <person name="Schuster L."/>
            <person name="Cowan T.M."/>
            <person name="Smanski M.J."/>
            <person name="Chevrette M.G."/>
            <person name="De Carvalho L.P.S."/>
            <person name="Shen B."/>
        </authorList>
    </citation>
    <scope>NUCLEOTIDE SEQUENCE [LARGE SCALE GENOMIC DNA]</scope>
    <source>
        <strain evidence="4 5">NPDC049639</strain>
    </source>
</reference>
<gene>
    <name evidence="4" type="ORF">ACIB24_09595</name>
</gene>
<keyword evidence="1" id="KW-0805">Transcription regulation</keyword>
<evidence type="ECO:0000259" key="3">
    <source>
        <dbReference type="Pfam" id="PF13490"/>
    </source>
</evidence>
<sequence>MNPGPHASEEPQEVTCRRLVGLVTDYLEGALDPEVRARFEEHLAECPHCVEYVAEIRRTSEALGQVPVQALSPATREGLLTAFRDFRAG</sequence>
<protein>
    <submittedName>
        <fullName evidence="4">Anti-sigma factor family protein</fullName>
    </submittedName>
</protein>
<accession>A0ABW8AMI7</accession>
<comment type="caution">
    <text evidence="4">The sequence shown here is derived from an EMBL/GenBank/DDBJ whole genome shotgun (WGS) entry which is preliminary data.</text>
</comment>
<dbReference type="InterPro" id="IPR027383">
    <property type="entry name" value="Znf_put"/>
</dbReference>
<dbReference type="Gene3D" id="1.10.10.1320">
    <property type="entry name" value="Anti-sigma factor, zinc-finger domain"/>
    <property type="match status" value="1"/>
</dbReference>
<evidence type="ECO:0000313" key="5">
    <source>
        <dbReference type="Proteomes" id="UP001612915"/>
    </source>
</evidence>
<proteinExistence type="predicted"/>
<name>A0ABW8AMI7_9ACTN</name>
<dbReference type="Proteomes" id="UP001612915">
    <property type="component" value="Unassembled WGS sequence"/>
</dbReference>
<evidence type="ECO:0000256" key="2">
    <source>
        <dbReference type="ARBA" id="ARBA00023163"/>
    </source>
</evidence>
<dbReference type="InterPro" id="IPR041916">
    <property type="entry name" value="Anti_sigma_zinc_sf"/>
</dbReference>
<keyword evidence="2" id="KW-0804">Transcription</keyword>
<evidence type="ECO:0000256" key="1">
    <source>
        <dbReference type="ARBA" id="ARBA00023015"/>
    </source>
</evidence>
<organism evidence="4 5">
    <name type="scientific">Spongisporangium articulatum</name>
    <dbReference type="NCBI Taxonomy" id="3362603"/>
    <lineage>
        <taxon>Bacteria</taxon>
        <taxon>Bacillati</taxon>
        <taxon>Actinomycetota</taxon>
        <taxon>Actinomycetes</taxon>
        <taxon>Kineosporiales</taxon>
        <taxon>Kineosporiaceae</taxon>
        <taxon>Spongisporangium</taxon>
    </lineage>
</organism>
<dbReference type="EMBL" id="JBITLV010000002">
    <property type="protein sequence ID" value="MFI7587313.1"/>
    <property type="molecule type" value="Genomic_DNA"/>
</dbReference>
<keyword evidence="5" id="KW-1185">Reference proteome</keyword>
<feature type="domain" description="Putative zinc-finger" evidence="3">
    <location>
        <begin position="16"/>
        <end position="49"/>
    </location>
</feature>